<keyword evidence="1" id="KW-0547">Nucleotide-binding</keyword>
<dbReference type="GO" id="GO:0003746">
    <property type="term" value="F:translation elongation factor activity"/>
    <property type="evidence" value="ECO:0007669"/>
    <property type="project" value="UniProtKB-KW"/>
</dbReference>
<protein>
    <submittedName>
        <fullName evidence="5">Elongation factor G</fullName>
    </submittedName>
</protein>
<dbReference type="CDD" id="cd03713">
    <property type="entry name" value="EFG_mtEFG_C"/>
    <property type="match status" value="1"/>
</dbReference>
<feature type="non-terminal residue" evidence="5">
    <location>
        <position position="1"/>
    </location>
</feature>
<dbReference type="SUPFAM" id="SSF50447">
    <property type="entry name" value="Translation proteins"/>
    <property type="match status" value="1"/>
</dbReference>
<dbReference type="Pfam" id="PF14492">
    <property type="entry name" value="EFG_III"/>
    <property type="match status" value="1"/>
</dbReference>
<dbReference type="InterPro" id="IPR014721">
    <property type="entry name" value="Ribsml_uS5_D2-typ_fold_subgr"/>
</dbReference>
<dbReference type="InterPro" id="IPR020568">
    <property type="entry name" value="Ribosomal_Su5_D2-typ_SF"/>
</dbReference>
<accession>A0ABV6YM94</accession>
<dbReference type="InterPro" id="IPR009000">
    <property type="entry name" value="Transl_B-barrel_sf"/>
</dbReference>
<name>A0ABV6YM94_UNCEI</name>
<dbReference type="InterPro" id="IPR035649">
    <property type="entry name" value="EFG_V"/>
</dbReference>
<dbReference type="Gene3D" id="2.40.30.10">
    <property type="entry name" value="Translation factors"/>
    <property type="match status" value="1"/>
</dbReference>
<proteinExistence type="predicted"/>
<feature type="domain" description="Elongation factor EFG" evidence="3">
    <location>
        <begin position="257"/>
        <end position="336"/>
    </location>
</feature>
<keyword evidence="5" id="KW-0251">Elongation factor</keyword>
<evidence type="ECO:0000313" key="6">
    <source>
        <dbReference type="Proteomes" id="UP001593833"/>
    </source>
</evidence>
<sequence length="337" mass="36810">PRKQSSVRVGSLYAIRGKERIDVDGLVCGDIAATPRLKGSATNDTICAKDKRVIVEPVPFSTPTHTVAVISAGQGDEEKVAGGFARLQDFDPTLQLRVDSALRQTLMSGMGDQHIDVQIERLKTRSKVEAVTKKPRIPYRETIHGKVDDIQGKYKKQTGGRGQYGDVHLKLEPMPRGEGFEFVNAIVGGVIPSKFIPAVEKGVREIMDRGVLVGYPVVDVRTTLHFGSYHDVDSSENAFKMAGTMAFKEGFMQCNPALLEPIMKLEVIVPEEYTGDIMGDMSSRRGRIQGMELKGKRQYVQAEAPMGELFDDSGAGTLQSRSLALRGGPPGCYGQAR</sequence>
<dbReference type="Gene3D" id="3.30.230.10">
    <property type="match status" value="1"/>
</dbReference>
<gene>
    <name evidence="5" type="primary">fusA</name>
    <name evidence="5" type="ORF">ACFL6M_07695</name>
</gene>
<feature type="domain" description="Translation elongation factor EFG/EF2" evidence="4">
    <location>
        <begin position="136"/>
        <end position="255"/>
    </location>
</feature>
<evidence type="ECO:0000256" key="2">
    <source>
        <dbReference type="ARBA" id="ARBA00023134"/>
    </source>
</evidence>
<evidence type="ECO:0000259" key="3">
    <source>
        <dbReference type="SMART" id="SM00838"/>
    </source>
</evidence>
<organism evidence="5 6">
    <name type="scientific">Eiseniibacteriota bacterium</name>
    <dbReference type="NCBI Taxonomy" id="2212470"/>
    <lineage>
        <taxon>Bacteria</taxon>
        <taxon>Candidatus Eiseniibacteriota</taxon>
    </lineage>
</organism>
<dbReference type="InterPro" id="IPR000640">
    <property type="entry name" value="EFG_V-like"/>
</dbReference>
<dbReference type="CDD" id="cd01434">
    <property type="entry name" value="EFG_mtEFG1_IV"/>
    <property type="match status" value="1"/>
</dbReference>
<dbReference type="EMBL" id="JBHPKH010000174">
    <property type="protein sequence ID" value="MFC1573463.1"/>
    <property type="molecule type" value="Genomic_DNA"/>
</dbReference>
<keyword evidence="6" id="KW-1185">Reference proteome</keyword>
<dbReference type="Pfam" id="PF03764">
    <property type="entry name" value="EFG_IV"/>
    <property type="match status" value="1"/>
</dbReference>
<reference evidence="5 6" key="1">
    <citation type="submission" date="2024-09" db="EMBL/GenBank/DDBJ databases">
        <authorList>
            <person name="D'Angelo T."/>
        </authorList>
    </citation>
    <scope>NUCLEOTIDE SEQUENCE [LARGE SCALE GENOMIC DNA]</scope>
    <source>
        <strain evidence="5">SAG AM-320-E07</strain>
    </source>
</reference>
<keyword evidence="2" id="KW-0342">GTP-binding</keyword>
<dbReference type="Gene3D" id="3.30.70.870">
    <property type="entry name" value="Elongation Factor G (Translational Gtpase), domain 3"/>
    <property type="match status" value="1"/>
</dbReference>
<dbReference type="Gene3D" id="3.30.70.240">
    <property type="match status" value="1"/>
</dbReference>
<keyword evidence="5" id="KW-0648">Protein biosynthesis</keyword>
<dbReference type="SUPFAM" id="SSF54980">
    <property type="entry name" value="EF-G C-terminal domain-like"/>
    <property type="match status" value="2"/>
</dbReference>
<evidence type="ECO:0000313" key="5">
    <source>
        <dbReference type="EMBL" id="MFC1573463.1"/>
    </source>
</evidence>
<evidence type="ECO:0000259" key="4">
    <source>
        <dbReference type="SMART" id="SM00889"/>
    </source>
</evidence>
<dbReference type="Pfam" id="PF00679">
    <property type="entry name" value="EFG_C"/>
    <property type="match status" value="1"/>
</dbReference>
<dbReference type="SMART" id="SM00889">
    <property type="entry name" value="EFG_IV"/>
    <property type="match status" value="1"/>
</dbReference>
<dbReference type="SMART" id="SM00838">
    <property type="entry name" value="EFG_C"/>
    <property type="match status" value="1"/>
</dbReference>
<dbReference type="InterPro" id="IPR035647">
    <property type="entry name" value="EFG_III/V"/>
</dbReference>
<dbReference type="Proteomes" id="UP001593833">
    <property type="component" value="Unassembled WGS sequence"/>
</dbReference>
<comment type="caution">
    <text evidence="5">The sequence shown here is derived from an EMBL/GenBank/DDBJ whole genome shotgun (WGS) entry which is preliminary data.</text>
</comment>
<dbReference type="PANTHER" id="PTHR43261">
    <property type="entry name" value="TRANSLATION ELONGATION FACTOR G-RELATED"/>
    <property type="match status" value="1"/>
</dbReference>
<dbReference type="PANTHER" id="PTHR43261:SF6">
    <property type="entry name" value="ELONGATION FACTOR G-LIKE PROTEIN"/>
    <property type="match status" value="1"/>
</dbReference>
<dbReference type="InterPro" id="IPR041095">
    <property type="entry name" value="EFG_II"/>
</dbReference>
<dbReference type="InterPro" id="IPR047872">
    <property type="entry name" value="EFG_IV"/>
</dbReference>
<dbReference type="SUPFAM" id="SSF54211">
    <property type="entry name" value="Ribosomal protein S5 domain 2-like"/>
    <property type="match status" value="1"/>
</dbReference>
<dbReference type="InterPro" id="IPR005517">
    <property type="entry name" value="Transl_elong_EFG/EF2_IV"/>
</dbReference>
<evidence type="ECO:0000256" key="1">
    <source>
        <dbReference type="ARBA" id="ARBA00022741"/>
    </source>
</evidence>